<keyword evidence="6 8" id="KW-0067">ATP-binding</keyword>
<keyword evidence="4 8" id="KW-0547">Nucleotide-binding</keyword>
<organism evidence="11 12">
    <name type="scientific">Reinekea blandensis MED297</name>
    <dbReference type="NCBI Taxonomy" id="314283"/>
    <lineage>
        <taxon>Bacteria</taxon>
        <taxon>Pseudomonadati</taxon>
        <taxon>Pseudomonadota</taxon>
        <taxon>Gammaproteobacteria</taxon>
        <taxon>Oceanospirillales</taxon>
        <taxon>Saccharospirillaceae</taxon>
        <taxon>Reinekea</taxon>
    </lineage>
</organism>
<evidence type="ECO:0000256" key="4">
    <source>
        <dbReference type="ARBA" id="ARBA00022741"/>
    </source>
</evidence>
<evidence type="ECO:0000256" key="6">
    <source>
        <dbReference type="ARBA" id="ARBA00022840"/>
    </source>
</evidence>
<dbReference type="PANTHER" id="PTHR21064">
    <property type="entry name" value="AMINOGLYCOSIDE PHOSPHOTRANSFERASE DOMAIN-CONTAINING PROTEIN-RELATED"/>
    <property type="match status" value="1"/>
</dbReference>
<dbReference type="HOGENOM" id="CLU_053300_0_0_6"/>
<proteinExistence type="inferred from homology"/>
<dbReference type="HAMAP" id="MF_00301">
    <property type="entry name" value="Homoser_kinase_2"/>
    <property type="match status" value="1"/>
</dbReference>
<dbReference type="InterPro" id="IPR050249">
    <property type="entry name" value="Pseudomonas-type_ThrB"/>
</dbReference>
<evidence type="ECO:0000256" key="7">
    <source>
        <dbReference type="ARBA" id="ARBA00038240"/>
    </source>
</evidence>
<keyword evidence="5 8" id="KW-0418">Kinase</keyword>
<dbReference type="AlphaFoldDB" id="A4BIV1"/>
<dbReference type="CDD" id="cd05153">
    <property type="entry name" value="HomoserineK_II"/>
    <property type="match status" value="1"/>
</dbReference>
<dbReference type="OrthoDB" id="9777460at2"/>
<name>A4BIV1_9GAMM</name>
<dbReference type="EC" id="2.7.1.39" evidence="8 9"/>
<dbReference type="STRING" id="314283.MED297_04939"/>
<dbReference type="Gene3D" id="3.90.1200.10">
    <property type="match status" value="1"/>
</dbReference>
<dbReference type="UniPathway" id="UPA00050">
    <property type="reaction ID" value="UER00064"/>
</dbReference>
<dbReference type="SUPFAM" id="SSF56112">
    <property type="entry name" value="Protein kinase-like (PK-like)"/>
    <property type="match status" value="1"/>
</dbReference>
<dbReference type="GO" id="GO:0005524">
    <property type="term" value="F:ATP binding"/>
    <property type="evidence" value="ECO:0007669"/>
    <property type="project" value="UniProtKB-KW"/>
</dbReference>
<evidence type="ECO:0000256" key="2">
    <source>
        <dbReference type="ARBA" id="ARBA00022679"/>
    </source>
</evidence>
<gene>
    <name evidence="8" type="primary">thrB</name>
    <name evidence="11" type="ORF">MED297_04939</name>
</gene>
<comment type="similarity">
    <text evidence="7 8">Belongs to the pseudomonas-type ThrB family.</text>
</comment>
<dbReference type="NCBIfam" id="TIGR00938">
    <property type="entry name" value="thrB_alt"/>
    <property type="match status" value="1"/>
</dbReference>
<dbReference type="InterPro" id="IPR005280">
    <property type="entry name" value="Homoserine_kinase_II"/>
</dbReference>
<keyword evidence="2 8" id="KW-0808">Transferase</keyword>
<evidence type="ECO:0000256" key="5">
    <source>
        <dbReference type="ARBA" id="ARBA00022777"/>
    </source>
</evidence>
<accession>A4BIV1</accession>
<keyword evidence="3 8" id="KW-0791">Threonine biosynthesis</keyword>
<keyword evidence="1 8" id="KW-0028">Amino-acid biosynthesis</keyword>
<dbReference type="NCBIfam" id="NF003558">
    <property type="entry name" value="PRK05231.1"/>
    <property type="match status" value="1"/>
</dbReference>
<protein>
    <recommendedName>
        <fullName evidence="8 9">Homoserine kinase</fullName>
        <shortName evidence="8">HK</shortName>
        <shortName evidence="8">HSK</shortName>
        <ecNumber evidence="8 9">2.7.1.39</ecNumber>
    </recommendedName>
</protein>
<evidence type="ECO:0000313" key="11">
    <source>
        <dbReference type="EMBL" id="EAR07968.1"/>
    </source>
</evidence>
<keyword evidence="12" id="KW-1185">Reference proteome</keyword>
<comment type="caution">
    <text evidence="11">The sequence shown here is derived from an EMBL/GenBank/DDBJ whole genome shotgun (WGS) entry which is preliminary data.</text>
</comment>
<dbReference type="Pfam" id="PF01636">
    <property type="entry name" value="APH"/>
    <property type="match status" value="1"/>
</dbReference>
<dbReference type="GO" id="GO:0009088">
    <property type="term" value="P:threonine biosynthetic process"/>
    <property type="evidence" value="ECO:0007669"/>
    <property type="project" value="UniProtKB-UniRule"/>
</dbReference>
<dbReference type="PANTHER" id="PTHR21064:SF6">
    <property type="entry name" value="AMINOGLYCOSIDE PHOSPHOTRANSFERASE DOMAIN-CONTAINING PROTEIN"/>
    <property type="match status" value="1"/>
</dbReference>
<evidence type="ECO:0000313" key="12">
    <source>
        <dbReference type="Proteomes" id="UP000005953"/>
    </source>
</evidence>
<evidence type="ECO:0000256" key="9">
    <source>
        <dbReference type="NCBIfam" id="TIGR00938"/>
    </source>
</evidence>
<evidence type="ECO:0000259" key="10">
    <source>
        <dbReference type="Pfam" id="PF01636"/>
    </source>
</evidence>
<dbReference type="Gene3D" id="3.30.200.20">
    <property type="entry name" value="Phosphorylase Kinase, domain 1"/>
    <property type="match status" value="1"/>
</dbReference>
<dbReference type="EMBL" id="AAOE01000028">
    <property type="protein sequence ID" value="EAR07968.1"/>
    <property type="molecule type" value="Genomic_DNA"/>
</dbReference>
<dbReference type="RefSeq" id="WP_008048021.1">
    <property type="nucleotide sequence ID" value="NZ_CH724154.1"/>
</dbReference>
<evidence type="ECO:0000256" key="3">
    <source>
        <dbReference type="ARBA" id="ARBA00022697"/>
    </source>
</evidence>
<sequence>MSVYTELSEQDVMHLLADYDLGVYVRHQGISAGVENTNYFVSTDQHELVLTVFEKHSADELPFFLQLGEHLHARHCKVPQPFRDRDGQFLQIVKGKPAVFIERLTGQHVQASPACALKIAQALADIHNATLSFQTDQRHSHNRGWIERQASRVLPSLSAPDQQLMNAALAIIRAIPDDLPEGVIHADLFHDNALFDGNEVAGIIDWYFAGRDSYALDIAITMNDWCLDTQHQVDPEQCAAFIERYHQRRSLSSAERNALPKLQVQSALRFWISRLLAQAEHGESNDSITVKDPIPMREQCRQLLTRVREPGNEHR</sequence>
<dbReference type="Proteomes" id="UP000005953">
    <property type="component" value="Unassembled WGS sequence"/>
</dbReference>
<dbReference type="GO" id="GO:0004413">
    <property type="term" value="F:homoserine kinase activity"/>
    <property type="evidence" value="ECO:0007669"/>
    <property type="project" value="UniProtKB-UniRule"/>
</dbReference>
<evidence type="ECO:0000256" key="1">
    <source>
        <dbReference type="ARBA" id="ARBA00022605"/>
    </source>
</evidence>
<dbReference type="InterPro" id="IPR011009">
    <property type="entry name" value="Kinase-like_dom_sf"/>
</dbReference>
<dbReference type="InterPro" id="IPR002575">
    <property type="entry name" value="Aminoglycoside_PTrfase"/>
</dbReference>
<feature type="domain" description="Aminoglycoside phosphotransferase" evidence="10">
    <location>
        <begin position="28"/>
        <end position="249"/>
    </location>
</feature>
<comment type="catalytic activity">
    <reaction evidence="8">
        <text>L-homoserine + ATP = O-phospho-L-homoserine + ADP + H(+)</text>
        <dbReference type="Rhea" id="RHEA:13985"/>
        <dbReference type="ChEBI" id="CHEBI:15378"/>
        <dbReference type="ChEBI" id="CHEBI:30616"/>
        <dbReference type="ChEBI" id="CHEBI:57476"/>
        <dbReference type="ChEBI" id="CHEBI:57590"/>
        <dbReference type="ChEBI" id="CHEBI:456216"/>
        <dbReference type="EC" id="2.7.1.39"/>
    </reaction>
</comment>
<reference evidence="11 12" key="1">
    <citation type="submission" date="2006-02" db="EMBL/GenBank/DDBJ databases">
        <authorList>
            <person name="Pinhassi J."/>
            <person name="Pedros-Alio C."/>
            <person name="Ferriera S."/>
            <person name="Johnson J."/>
            <person name="Kravitz S."/>
            <person name="Halpern A."/>
            <person name="Remington K."/>
            <person name="Beeson K."/>
            <person name="Tran B."/>
            <person name="Rogers Y.-H."/>
            <person name="Friedman R."/>
            <person name="Venter J.C."/>
        </authorList>
    </citation>
    <scope>NUCLEOTIDE SEQUENCE [LARGE SCALE GENOMIC DNA]</scope>
    <source>
        <strain evidence="11 12">MED297</strain>
    </source>
</reference>
<comment type="pathway">
    <text evidence="8">Amino-acid biosynthesis; L-threonine biosynthesis; L-threonine from L-aspartate: step 4/5.</text>
</comment>
<evidence type="ECO:0000256" key="8">
    <source>
        <dbReference type="HAMAP-Rule" id="MF_00301"/>
    </source>
</evidence>